<keyword evidence="4 5" id="KW-0472">Membrane</keyword>
<dbReference type="RefSeq" id="XP_025351851.1">
    <property type="nucleotide sequence ID" value="XM_025499664.1"/>
</dbReference>
<dbReference type="Pfam" id="PF00083">
    <property type="entry name" value="Sugar_tr"/>
    <property type="match status" value="1"/>
</dbReference>
<feature type="transmembrane region" description="Helical" evidence="5">
    <location>
        <begin position="357"/>
        <end position="381"/>
    </location>
</feature>
<proteinExistence type="predicted"/>
<evidence type="ECO:0000256" key="2">
    <source>
        <dbReference type="ARBA" id="ARBA00022692"/>
    </source>
</evidence>
<evidence type="ECO:0000313" key="8">
    <source>
        <dbReference type="Proteomes" id="UP000245771"/>
    </source>
</evidence>
<sequence length="496" mass="53353">MSNEPRPLATLEHETSPKSKSKVVHNVAFSSLALMSDGYNAQVISAALLVLGRLHPEKLTKSMKTHISQAYFIGIIVGALLFGFLIDRFNRKAGVVFATLLMLIGTVMCTAASGVSVEGQLWMLAISRGILGSGAGGEYPTCSSSATEASDENDQVRKRRGFLVAMCGDFAIDFGIVMGGVLPLIVLAAYGYTSNTSIDDLKGLNTAWRVFLILGAIVPLSLFYFRWKVVTSTAFQKNKMSHNGFTLRIYWLIAKRYWKQLTGASLAWFLYDFVAYPSGLLTTPIIDGLSGSKDSLIYAIGYGALVNAFLLPGCVVGGFLLDKIGRKRTQILGFVVQAVLGYILGGALGPIQSSLPAFIVMYGLFVSSAEAGPGVATILISAEVAPTAIRGHFVGLAAAFGKAGAAIGTSAFGALQERYSSELEGQKMVFYVASTFSVVGAIITWLLIPEMSRKLEKEDEDFRLWLKEQGVEMPCQNDSFEVIDTTDNIKAEKASA</sequence>
<dbReference type="GeneID" id="37021445"/>
<feature type="transmembrane region" description="Helical" evidence="5">
    <location>
        <begin position="428"/>
        <end position="448"/>
    </location>
</feature>
<accession>A0A316V1X4</accession>
<keyword evidence="2 5" id="KW-0812">Transmembrane</keyword>
<evidence type="ECO:0000256" key="3">
    <source>
        <dbReference type="ARBA" id="ARBA00022989"/>
    </source>
</evidence>
<feature type="transmembrane region" description="Helical" evidence="5">
    <location>
        <begin position="393"/>
        <end position="416"/>
    </location>
</feature>
<comment type="subcellular location">
    <subcellularLocation>
        <location evidence="1">Membrane</location>
        <topology evidence="1">Multi-pass membrane protein</topology>
    </subcellularLocation>
</comment>
<dbReference type="PROSITE" id="PS00216">
    <property type="entry name" value="SUGAR_TRANSPORT_1"/>
    <property type="match status" value="1"/>
</dbReference>
<feature type="transmembrane region" description="Helical" evidence="5">
    <location>
        <begin position="296"/>
        <end position="319"/>
    </location>
</feature>
<dbReference type="PANTHER" id="PTHR23508">
    <property type="entry name" value="CARBOXYLIC ACID TRANSPORTER PROTEIN HOMOLOG"/>
    <property type="match status" value="1"/>
</dbReference>
<dbReference type="InterPro" id="IPR036259">
    <property type="entry name" value="MFS_trans_sf"/>
</dbReference>
<feature type="domain" description="Major facilitator superfamily (MFS) profile" evidence="6">
    <location>
        <begin position="26"/>
        <end position="452"/>
    </location>
</feature>
<dbReference type="OrthoDB" id="2153661at2759"/>
<evidence type="ECO:0000259" key="6">
    <source>
        <dbReference type="PROSITE" id="PS50850"/>
    </source>
</evidence>
<dbReference type="EMBL" id="KZ819607">
    <property type="protein sequence ID" value="PWN31549.1"/>
    <property type="molecule type" value="Genomic_DNA"/>
</dbReference>
<dbReference type="InParanoid" id="A0A316V1X4"/>
<dbReference type="Gene3D" id="1.20.1250.20">
    <property type="entry name" value="MFS general substrate transporter like domains"/>
    <property type="match status" value="1"/>
</dbReference>
<feature type="transmembrane region" description="Helical" evidence="5">
    <location>
        <begin position="206"/>
        <end position="227"/>
    </location>
</feature>
<protein>
    <submittedName>
        <fullName evidence="7">MFS general substrate transporter</fullName>
    </submittedName>
</protein>
<name>A0A316V1X4_9BASI</name>
<feature type="transmembrane region" description="Helical" evidence="5">
    <location>
        <begin position="95"/>
        <end position="117"/>
    </location>
</feature>
<evidence type="ECO:0000256" key="1">
    <source>
        <dbReference type="ARBA" id="ARBA00004141"/>
    </source>
</evidence>
<evidence type="ECO:0000313" key="7">
    <source>
        <dbReference type="EMBL" id="PWN31549.1"/>
    </source>
</evidence>
<dbReference type="InterPro" id="IPR020846">
    <property type="entry name" value="MFS_dom"/>
</dbReference>
<dbReference type="PROSITE" id="PS50850">
    <property type="entry name" value="MFS"/>
    <property type="match status" value="1"/>
</dbReference>
<evidence type="ECO:0000256" key="4">
    <source>
        <dbReference type="ARBA" id="ARBA00023136"/>
    </source>
</evidence>
<dbReference type="SUPFAM" id="SSF103473">
    <property type="entry name" value="MFS general substrate transporter"/>
    <property type="match status" value="1"/>
</dbReference>
<evidence type="ECO:0000256" key="5">
    <source>
        <dbReference type="SAM" id="Phobius"/>
    </source>
</evidence>
<feature type="transmembrane region" description="Helical" evidence="5">
    <location>
        <begin position="71"/>
        <end position="89"/>
    </location>
</feature>
<dbReference type="InterPro" id="IPR005828">
    <property type="entry name" value="MFS_sugar_transport-like"/>
</dbReference>
<feature type="transmembrane region" description="Helical" evidence="5">
    <location>
        <begin position="257"/>
        <end position="276"/>
    </location>
</feature>
<dbReference type="PANTHER" id="PTHR23508:SF10">
    <property type="entry name" value="CARBOXYLIC ACID TRANSPORTER PROTEIN HOMOLOG"/>
    <property type="match status" value="1"/>
</dbReference>
<keyword evidence="3 5" id="KW-1133">Transmembrane helix</keyword>
<reference evidence="7 8" key="1">
    <citation type="journal article" date="2018" name="Mol. Biol. Evol.">
        <title>Broad Genomic Sampling Reveals a Smut Pathogenic Ancestry of the Fungal Clade Ustilaginomycotina.</title>
        <authorList>
            <person name="Kijpornyongpan T."/>
            <person name="Mondo S.J."/>
            <person name="Barry K."/>
            <person name="Sandor L."/>
            <person name="Lee J."/>
            <person name="Lipzen A."/>
            <person name="Pangilinan J."/>
            <person name="LaButti K."/>
            <person name="Hainaut M."/>
            <person name="Henrissat B."/>
            <person name="Grigoriev I.V."/>
            <person name="Spatafora J.W."/>
            <person name="Aime M.C."/>
        </authorList>
    </citation>
    <scope>NUCLEOTIDE SEQUENCE [LARGE SCALE GENOMIC DNA]</scope>
    <source>
        <strain evidence="7 8">MCA 3882</strain>
    </source>
</reference>
<dbReference type="AlphaFoldDB" id="A0A316V1X4"/>
<organism evidence="7 8">
    <name type="scientific">Meira miltonrushii</name>
    <dbReference type="NCBI Taxonomy" id="1280837"/>
    <lineage>
        <taxon>Eukaryota</taxon>
        <taxon>Fungi</taxon>
        <taxon>Dikarya</taxon>
        <taxon>Basidiomycota</taxon>
        <taxon>Ustilaginomycotina</taxon>
        <taxon>Exobasidiomycetes</taxon>
        <taxon>Exobasidiales</taxon>
        <taxon>Brachybasidiaceae</taxon>
        <taxon>Meira</taxon>
    </lineage>
</organism>
<gene>
    <name evidence="7" type="ORF">FA14DRAFT_162552</name>
</gene>
<dbReference type="InterPro" id="IPR005829">
    <property type="entry name" value="Sugar_transporter_CS"/>
</dbReference>
<dbReference type="Proteomes" id="UP000245771">
    <property type="component" value="Unassembled WGS sequence"/>
</dbReference>
<feature type="transmembrane region" description="Helical" evidence="5">
    <location>
        <begin position="331"/>
        <end position="351"/>
    </location>
</feature>
<dbReference type="GO" id="GO:0005886">
    <property type="term" value="C:plasma membrane"/>
    <property type="evidence" value="ECO:0007669"/>
    <property type="project" value="TreeGrafter"/>
</dbReference>
<keyword evidence="8" id="KW-1185">Reference proteome</keyword>
<feature type="transmembrane region" description="Helical" evidence="5">
    <location>
        <begin position="162"/>
        <end position="186"/>
    </location>
</feature>
<dbReference type="STRING" id="1280837.A0A316V1X4"/>
<dbReference type="GO" id="GO:0046943">
    <property type="term" value="F:carboxylic acid transmembrane transporter activity"/>
    <property type="evidence" value="ECO:0007669"/>
    <property type="project" value="TreeGrafter"/>
</dbReference>